<dbReference type="PROSITE" id="PS00170">
    <property type="entry name" value="CSA_PPIASE_1"/>
    <property type="match status" value="1"/>
</dbReference>
<feature type="transmembrane region" description="Helical" evidence="6">
    <location>
        <begin position="179"/>
        <end position="200"/>
    </location>
</feature>
<sequence>MSNNPTVYFDITIGGAPAGRITFELFADVVPKTAENFRALCTGERGIGKSGKPLCYKGSSFHRIIKEFMCQGGDFTAGNGTGGESIYGSKFEDENFKIHHSGPGDLSMANAGRNTNGSQFFITTIKCTWLDGKHVVFGKVKDGMDVVKKMEAVGSSSGKTSAPVVIADCGQAESCDEPLSAYLTALAFFALFQAFVFLYIGTTEYGSDVMWAGITLVLFTISMVQFIVLAWGTLIISQNIGFLGLHQCVKCMDPITNVEREGYKCLPGDACKSWTKTTSAIGVGINISLITMLYAAFHVVHELGYNNYCPAVVVVVVIMAQSVGNLGTLTSEAEQVFLSNGLTAGVRSDGRNCHDRRPVSIFTDTISAANSSSTLRCDDTDIIVGIKTDVVVLPDKDKHMKLIQLGIECPEQPEEAQQLQTALTVLMMRGLDESCLLIDKDEPFAWSISIDILITGIIHPSVVELSSLAVIAAFRGLWIPKVTIIPPLEEGEKPSINLEEGDSRGQDIAPLVSSLPVCVVCGINGPRMVVDVSAPEAKCCKGVLAVGVDRRGCMVSMWKWQMILREEASSPMAMDPHGATGPAARPDDDEEQQQQREGHPESSATAATKEVSMTVEESNKLREKLGLRKLTTNDNNDAPEGSAEKPKLLVDEHDDDAEGYDAKAAIRKRRDKRIHEQLVSGTTLGEASSTVESAADWVERSNNNNNNIIIQSFTWGAEHVLSSLLNEGASAAAAPPPPSKKHRKGSSPSRAEEEGVADVRLKVAHNVEDLREGETILTMKDKPILACGTEEEEDSDDEIVLEEAGGPQGLAQKEKEDIWRKEKRRSAWDPTLHWDDNEDEEGGGGDGILDKYTTVEERAAADARRRGFTLAVSSSTQNGEQTLRPELTQDVEARLKELTEDNKRRSMMQSVSGGSIHIQSDVMDTNEAAKFIKRRNKEARRAMRRRTSKVLEEDNKTEGDIVIPSPKRTMGSPGDDDDDLQDAEEDQELYRQLERQKMVEQKVKARSLVKEELVEGSEGPAASAAASGDAGGDAGGVIDLDTGASYVQSHLGAEVKDEKMEGPADDDDDDQVQQPGGKNDDNGGGGGRMSRASEFCASIRTPVELKQGQKDEEFAAQRAYCESRRRMLKGAARRGVATGENTGGKQSETASSTTSERQQHDDDHMELSSNATGEDGVGSAEEEEARDHDFEARDEAMQDQKVDDGAACAIRYFVERGMMSGDQDSFNSYDPGKRPMTSEEAELRIDHRDEFGRVQSAKEAFRTMSWRFHGKGPHWKNVERRVNRIQNDMKRRQETSQVAPTLRALERVQKKEGNSYMLLTGGTAAPGGGSGPATRGINIDINLKMMNPCARASPTLLFTCGGVCGTLALLLIVFGILVRTLFYPTLIDGIDKMRYIDNTKEVEGECSNLLLGDLTCPGLAYEAWLMSSTAARQVCLSDTRPDAKATEIWTGWCDEEGEGRCVKPDMCRYGLPYTFYPYTVTNPKEILLEGKKPIVEELEPILLASTHENIQDLTDVELWDTEGIARWEEVNTFVPSNGDDTYVDERMSQRIIVPNIALLGTMFFEGQEATPLGTLEMLGVLGVIQSVARTLTASIDTAPATLKTPVLGQFTTSENAAKMQYFHSSLSLLLGPSAGLSGELSLKALGPVFTSSLPNGDVLAASLPPTEMGSEFFAYTFGCVALHHRQTASCICDENIEEHRSRKDAIEATFSPDSQERVWRFIYDTDFNQQTQATISLFILQSQLTASEYAAFITHIVYAGSYALSNYDPLRHAIWPVTDPNSPDYDSDYDYYPRFINMTIAQLLGYKGEYFFDKATSTPITLGSAGSSRTAHSEQYVSSEYGRKGLFYYRLYDGVPHACTFDKDCMSQDSFITNGTCEAGRYGCDPTLADGYDIRYIPGTLNGKEDDAYHKQGAQVTLFVTDVFNRATFENTIIDMDWDGLSVDRWRLRDVTFRVENCYGENPVYSAGIDCKSPYVTADLGYHFSPDPTLIKQDDLYRR</sequence>
<keyword evidence="9" id="KW-1185">Reference proteome</keyword>
<feature type="compositionally biased region" description="Low complexity" evidence="5">
    <location>
        <begin position="1016"/>
        <end position="1028"/>
    </location>
</feature>
<dbReference type="FunFam" id="2.40.100.10:FF:000002">
    <property type="entry name" value="Peptidyl-prolyl cis-trans isomerase"/>
    <property type="match status" value="1"/>
</dbReference>
<dbReference type="InterPro" id="IPR036345">
    <property type="entry name" value="ExoRNase_PH_dom2_sf"/>
</dbReference>
<feature type="region of interest" description="Disordered" evidence="5">
    <location>
        <begin position="937"/>
        <end position="1095"/>
    </location>
</feature>
<dbReference type="PRINTS" id="PR00153">
    <property type="entry name" value="CSAPPISMRASE"/>
</dbReference>
<keyword evidence="6" id="KW-0812">Transmembrane</keyword>
<protein>
    <recommendedName>
        <fullName evidence="2">peptidylprolyl isomerase</fullName>
        <ecNumber evidence="2">5.2.1.8</ecNumber>
    </recommendedName>
</protein>
<feature type="compositionally biased region" description="Basic and acidic residues" evidence="5">
    <location>
        <begin position="988"/>
        <end position="1013"/>
    </location>
</feature>
<dbReference type="InterPro" id="IPR029000">
    <property type="entry name" value="Cyclophilin-like_dom_sf"/>
</dbReference>
<feature type="compositionally biased region" description="Basic residues" evidence="5">
    <location>
        <begin position="937"/>
        <end position="948"/>
    </location>
</feature>
<feature type="compositionally biased region" description="Basic and acidic residues" evidence="5">
    <location>
        <begin position="949"/>
        <end position="959"/>
    </location>
</feature>
<dbReference type="Gene3D" id="2.40.100.10">
    <property type="entry name" value="Cyclophilin-like"/>
    <property type="match status" value="1"/>
</dbReference>
<name>A0A7J6QCQ5_PEROL</name>
<feature type="compositionally biased region" description="Basic and acidic residues" evidence="5">
    <location>
        <begin position="642"/>
        <end position="651"/>
    </location>
</feature>
<evidence type="ECO:0000256" key="1">
    <source>
        <dbReference type="ARBA" id="ARBA00007365"/>
    </source>
</evidence>
<dbReference type="InterPro" id="IPR005011">
    <property type="entry name" value="SNU66/SART1"/>
</dbReference>
<dbReference type="GO" id="GO:0016018">
    <property type="term" value="F:cyclosporin A binding"/>
    <property type="evidence" value="ECO:0007669"/>
    <property type="project" value="TreeGrafter"/>
</dbReference>
<feature type="region of interest" description="Disordered" evidence="5">
    <location>
        <begin position="898"/>
        <end position="919"/>
    </location>
</feature>
<dbReference type="InterPro" id="IPR027408">
    <property type="entry name" value="PNPase/RNase_PH_dom_sf"/>
</dbReference>
<dbReference type="GO" id="GO:0000398">
    <property type="term" value="P:mRNA splicing, via spliceosome"/>
    <property type="evidence" value="ECO:0007669"/>
    <property type="project" value="InterPro"/>
</dbReference>
<evidence type="ECO:0000256" key="4">
    <source>
        <dbReference type="ARBA" id="ARBA00023235"/>
    </source>
</evidence>
<dbReference type="InterPro" id="IPR020892">
    <property type="entry name" value="Cyclophilin-type_PPIase_CS"/>
</dbReference>
<feature type="compositionally biased region" description="Polar residues" evidence="5">
    <location>
        <begin position="1139"/>
        <end position="1156"/>
    </location>
</feature>
<dbReference type="PANTHER" id="PTHR11071:SF561">
    <property type="entry name" value="PEPTIDYL-PROLYL CIS-TRANS ISOMERASE D-RELATED"/>
    <property type="match status" value="1"/>
</dbReference>
<feature type="region of interest" description="Disordered" evidence="5">
    <location>
        <begin position="572"/>
        <end position="655"/>
    </location>
</feature>
<feature type="transmembrane region" description="Helical" evidence="6">
    <location>
        <begin position="209"/>
        <end position="231"/>
    </location>
</feature>
<gene>
    <name evidence="8" type="ORF">FOZ63_001753</name>
</gene>
<feature type="compositionally biased region" description="Basic and acidic residues" evidence="5">
    <location>
        <begin position="617"/>
        <end position="626"/>
    </location>
</feature>
<feature type="transmembrane region" description="Helical" evidence="6">
    <location>
        <begin position="1356"/>
        <end position="1378"/>
    </location>
</feature>
<dbReference type="InterPro" id="IPR002130">
    <property type="entry name" value="Cyclophilin-type_PPIase_dom"/>
</dbReference>
<feature type="region of interest" description="Disordered" evidence="5">
    <location>
        <begin position="729"/>
        <end position="757"/>
    </location>
</feature>
<dbReference type="PANTHER" id="PTHR11071">
    <property type="entry name" value="PEPTIDYL-PROLYL CIS-TRANS ISOMERASE"/>
    <property type="match status" value="1"/>
</dbReference>
<dbReference type="Pfam" id="PF03343">
    <property type="entry name" value="SART-1"/>
    <property type="match status" value="2"/>
</dbReference>
<feature type="region of interest" description="Disordered" evidence="5">
    <location>
        <begin position="1128"/>
        <end position="1189"/>
    </location>
</feature>
<proteinExistence type="inferred from homology"/>
<reference evidence="8 9" key="1">
    <citation type="submission" date="2020-04" db="EMBL/GenBank/DDBJ databases">
        <title>Perkinsus olseni comparative genomics.</title>
        <authorList>
            <person name="Bogema D.R."/>
        </authorList>
    </citation>
    <scope>NUCLEOTIDE SEQUENCE [LARGE SCALE GENOMIC DNA]</scope>
    <source>
        <strain evidence="8 9">ATCC PRA-207</strain>
    </source>
</reference>
<keyword evidence="6" id="KW-1133">Transmembrane helix</keyword>
<feature type="compositionally biased region" description="Basic and acidic residues" evidence="5">
    <location>
        <begin position="1157"/>
        <end position="1166"/>
    </location>
</feature>
<dbReference type="EMBL" id="JABANO010034285">
    <property type="protein sequence ID" value="KAF4705400.1"/>
    <property type="molecule type" value="Genomic_DNA"/>
</dbReference>
<evidence type="ECO:0000256" key="3">
    <source>
        <dbReference type="ARBA" id="ARBA00023110"/>
    </source>
</evidence>
<comment type="caution">
    <text evidence="8">The sequence shown here is derived from an EMBL/GenBank/DDBJ whole genome shotgun (WGS) entry which is preliminary data.</text>
</comment>
<dbReference type="GO" id="GO:0003755">
    <property type="term" value="F:peptidyl-prolyl cis-trans isomerase activity"/>
    <property type="evidence" value="ECO:0007669"/>
    <property type="project" value="UniProtKB-KW"/>
</dbReference>
<feature type="region of interest" description="Disordered" evidence="5">
    <location>
        <begin position="802"/>
        <end position="824"/>
    </location>
</feature>
<accession>A0A7J6QCQ5</accession>
<dbReference type="EC" id="5.2.1.8" evidence="2"/>
<dbReference type="GO" id="GO:0006457">
    <property type="term" value="P:protein folding"/>
    <property type="evidence" value="ECO:0007669"/>
    <property type="project" value="InterPro"/>
</dbReference>
<dbReference type="SUPFAM" id="SSF54211">
    <property type="entry name" value="Ribosomal protein S5 domain 2-like"/>
    <property type="match status" value="1"/>
</dbReference>
<dbReference type="CDD" id="cd01926">
    <property type="entry name" value="cyclophilin_ABH_like"/>
    <property type="match status" value="1"/>
</dbReference>
<dbReference type="InterPro" id="IPR020568">
    <property type="entry name" value="Ribosomal_Su5_D2-typ_SF"/>
</dbReference>
<dbReference type="SUPFAM" id="SSF50891">
    <property type="entry name" value="Cyclophilin-like"/>
    <property type="match status" value="1"/>
</dbReference>
<dbReference type="Gene3D" id="3.30.230.70">
    <property type="entry name" value="GHMP Kinase, N-terminal domain"/>
    <property type="match status" value="1"/>
</dbReference>
<evidence type="ECO:0000313" key="9">
    <source>
        <dbReference type="Proteomes" id="UP000553632"/>
    </source>
</evidence>
<dbReference type="PROSITE" id="PS50072">
    <property type="entry name" value="CSA_PPIASE_2"/>
    <property type="match status" value="1"/>
</dbReference>
<evidence type="ECO:0000256" key="5">
    <source>
        <dbReference type="SAM" id="MobiDB-lite"/>
    </source>
</evidence>
<keyword evidence="3" id="KW-0697">Rotamase</keyword>
<feature type="compositionally biased region" description="Basic and acidic residues" evidence="5">
    <location>
        <begin position="1053"/>
        <end position="1062"/>
    </location>
</feature>
<feature type="domain" description="PPIase cyclophilin-type" evidence="7">
    <location>
        <begin position="8"/>
        <end position="171"/>
    </location>
</feature>
<dbReference type="SUPFAM" id="SSF55666">
    <property type="entry name" value="Ribonuclease PH domain 2-like"/>
    <property type="match status" value="1"/>
</dbReference>
<comment type="similarity">
    <text evidence="1">Belongs to the cyclophilin-type PPIase family.</text>
</comment>
<evidence type="ECO:0000256" key="6">
    <source>
        <dbReference type="SAM" id="Phobius"/>
    </source>
</evidence>
<organism evidence="8 9">
    <name type="scientific">Perkinsus olseni</name>
    <name type="common">Perkinsus atlanticus</name>
    <dbReference type="NCBI Taxonomy" id="32597"/>
    <lineage>
        <taxon>Eukaryota</taxon>
        <taxon>Sar</taxon>
        <taxon>Alveolata</taxon>
        <taxon>Perkinsozoa</taxon>
        <taxon>Perkinsea</taxon>
        <taxon>Perkinsida</taxon>
        <taxon>Perkinsidae</taxon>
        <taxon>Perkinsus</taxon>
    </lineage>
</organism>
<keyword evidence="4" id="KW-0413">Isomerase</keyword>
<keyword evidence="6" id="KW-0472">Membrane</keyword>
<feature type="compositionally biased region" description="Acidic residues" evidence="5">
    <location>
        <begin position="974"/>
        <end position="987"/>
    </location>
</feature>
<evidence type="ECO:0000259" key="7">
    <source>
        <dbReference type="PROSITE" id="PS50072"/>
    </source>
</evidence>
<evidence type="ECO:0000256" key="2">
    <source>
        <dbReference type="ARBA" id="ARBA00013194"/>
    </source>
</evidence>
<dbReference type="GO" id="GO:0005737">
    <property type="term" value="C:cytoplasm"/>
    <property type="evidence" value="ECO:0007669"/>
    <property type="project" value="TreeGrafter"/>
</dbReference>
<evidence type="ECO:0000313" key="8">
    <source>
        <dbReference type="EMBL" id="KAF4705400.1"/>
    </source>
</evidence>
<dbReference type="Proteomes" id="UP000553632">
    <property type="component" value="Unassembled WGS sequence"/>
</dbReference>
<dbReference type="Pfam" id="PF00160">
    <property type="entry name" value="Pro_isomerase"/>
    <property type="match status" value="1"/>
</dbReference>